<evidence type="ECO:0000256" key="16">
    <source>
        <dbReference type="SAM" id="Coils"/>
    </source>
</evidence>
<evidence type="ECO:0000256" key="15">
    <source>
        <dbReference type="RuleBase" id="RU003848"/>
    </source>
</evidence>
<keyword evidence="4 14" id="KW-1003">Cell membrane</keyword>
<accession>A0ABS4QDE7</accession>
<evidence type="ECO:0000256" key="10">
    <source>
        <dbReference type="ARBA" id="ARBA00023136"/>
    </source>
</evidence>
<dbReference type="PANTHER" id="PTHR33445">
    <property type="entry name" value="ATP SYNTHASE SUBUNIT B', CHLOROPLASTIC"/>
    <property type="match status" value="1"/>
</dbReference>
<keyword evidence="11 14" id="KW-0066">ATP synthesis</keyword>
<protein>
    <recommendedName>
        <fullName evidence="14">ATP synthase subunit b</fullName>
    </recommendedName>
    <alternativeName>
        <fullName evidence="14">ATP synthase F(0) sector subunit b</fullName>
    </alternativeName>
    <alternativeName>
        <fullName evidence="14">ATPase subunit I</fullName>
    </alternativeName>
    <alternativeName>
        <fullName evidence="14">F-type ATPase subunit b</fullName>
        <shortName evidence="14">F-ATPase subunit b</shortName>
    </alternativeName>
</protein>
<comment type="subunit">
    <text evidence="13 14">F-type ATPases have 2 components, F(1) - the catalytic core - and F(0) - the membrane proton channel. F(1) has five subunits: alpha(3), beta(3), gamma(1), delta(1), epsilon(1). F(0) has three main subunits: a(1), b(2) and c(10-14). The alpha and beta chains form an alternating ring which encloses part of the gamma chain. F(1) is attached to F(0) by a central stalk formed by the gamma and epsilon chains, while a peripheral stalk is formed by the delta and b chains.</text>
</comment>
<keyword evidence="18" id="KW-1185">Reference proteome</keyword>
<gene>
    <name evidence="14" type="primary">atpF</name>
    <name evidence="17" type="ORF">BJ987_002484</name>
</gene>
<dbReference type="EMBL" id="JAGGMR010000001">
    <property type="protein sequence ID" value="MBP2189583.1"/>
    <property type="molecule type" value="Genomic_DNA"/>
</dbReference>
<comment type="function">
    <text evidence="14">Component of the F(0) channel, it forms part of the peripheral stalk, linking F(1) to F(0).</text>
</comment>
<evidence type="ECO:0000256" key="13">
    <source>
        <dbReference type="ARBA" id="ARBA00025830"/>
    </source>
</evidence>
<keyword evidence="3 14" id="KW-0813">Transport</keyword>
<evidence type="ECO:0000256" key="5">
    <source>
        <dbReference type="ARBA" id="ARBA00022547"/>
    </source>
</evidence>
<dbReference type="InterPro" id="IPR002146">
    <property type="entry name" value="ATP_synth_b/b'su_bac/chlpt"/>
</dbReference>
<dbReference type="CDD" id="cd06503">
    <property type="entry name" value="ATP-synt_Fo_b"/>
    <property type="match status" value="1"/>
</dbReference>
<dbReference type="InterPro" id="IPR028987">
    <property type="entry name" value="ATP_synth_B-like_membr_sf"/>
</dbReference>
<dbReference type="RefSeq" id="WP_209888474.1">
    <property type="nucleotide sequence ID" value="NZ_JAGGMR010000001.1"/>
</dbReference>
<name>A0ABS4QDE7_9NOCA</name>
<evidence type="ECO:0000256" key="4">
    <source>
        <dbReference type="ARBA" id="ARBA00022475"/>
    </source>
</evidence>
<evidence type="ECO:0000313" key="18">
    <source>
        <dbReference type="Proteomes" id="UP001519325"/>
    </source>
</evidence>
<sequence length="157" mass="16683">MSTKNTAGENFLLPNGTFFAELLIFLTVLGVIWRFVVPPIHRVLAEREARTAQTAVDQAAAKQARAEAEAAYQAALAEARVAATGIRKQARDEGQSLIKERRAAAQGEADAQMARSLAELRANADQVNADLRTTIDPLAQALADRVLGAETSGAGKG</sequence>
<dbReference type="Pfam" id="PF00430">
    <property type="entry name" value="ATP-synt_B"/>
    <property type="match status" value="1"/>
</dbReference>
<comment type="subcellular location">
    <subcellularLocation>
        <location evidence="1 14">Cell membrane</location>
        <topology evidence="1 14">Single-pass membrane protein</topology>
    </subcellularLocation>
</comment>
<dbReference type="Proteomes" id="UP001519325">
    <property type="component" value="Unassembled WGS sequence"/>
</dbReference>
<keyword evidence="5 14" id="KW-0138">CF(0)</keyword>
<dbReference type="HAMAP" id="MF_01398">
    <property type="entry name" value="ATP_synth_b_bprime"/>
    <property type="match status" value="1"/>
</dbReference>
<evidence type="ECO:0000256" key="11">
    <source>
        <dbReference type="ARBA" id="ARBA00023310"/>
    </source>
</evidence>
<organism evidence="17 18">
    <name type="scientific">Nocardia goodfellowii</name>
    <dbReference type="NCBI Taxonomy" id="882446"/>
    <lineage>
        <taxon>Bacteria</taxon>
        <taxon>Bacillati</taxon>
        <taxon>Actinomycetota</taxon>
        <taxon>Actinomycetes</taxon>
        <taxon>Mycobacteriales</taxon>
        <taxon>Nocardiaceae</taxon>
        <taxon>Nocardia</taxon>
    </lineage>
</organism>
<reference evidence="17 18" key="1">
    <citation type="submission" date="2021-03" db="EMBL/GenBank/DDBJ databases">
        <title>Sequencing the genomes of 1000 actinobacteria strains.</title>
        <authorList>
            <person name="Klenk H.-P."/>
        </authorList>
    </citation>
    <scope>NUCLEOTIDE SEQUENCE [LARGE SCALE GENOMIC DNA]</scope>
    <source>
        <strain evidence="17 18">DSM 45516</strain>
    </source>
</reference>
<keyword evidence="10 14" id="KW-0472">Membrane</keyword>
<dbReference type="PANTHER" id="PTHR33445:SF1">
    <property type="entry name" value="ATP SYNTHASE SUBUNIT B"/>
    <property type="match status" value="1"/>
</dbReference>
<comment type="similarity">
    <text evidence="2 14 15">Belongs to the ATPase B chain family.</text>
</comment>
<keyword evidence="7 14" id="KW-0375">Hydrogen ion transport</keyword>
<feature type="transmembrane region" description="Helical" evidence="14">
    <location>
        <begin position="18"/>
        <end position="37"/>
    </location>
</feature>
<keyword evidence="8 14" id="KW-1133">Transmembrane helix</keyword>
<evidence type="ECO:0000256" key="6">
    <source>
        <dbReference type="ARBA" id="ARBA00022692"/>
    </source>
</evidence>
<evidence type="ECO:0000256" key="12">
    <source>
        <dbReference type="ARBA" id="ARBA00025198"/>
    </source>
</evidence>
<keyword evidence="6 14" id="KW-0812">Transmembrane</keyword>
<evidence type="ECO:0000313" key="17">
    <source>
        <dbReference type="EMBL" id="MBP2189583.1"/>
    </source>
</evidence>
<evidence type="ECO:0000256" key="1">
    <source>
        <dbReference type="ARBA" id="ARBA00004162"/>
    </source>
</evidence>
<evidence type="ECO:0000256" key="14">
    <source>
        <dbReference type="HAMAP-Rule" id="MF_01398"/>
    </source>
</evidence>
<keyword evidence="16" id="KW-0175">Coiled coil</keyword>
<evidence type="ECO:0000256" key="2">
    <source>
        <dbReference type="ARBA" id="ARBA00005513"/>
    </source>
</evidence>
<dbReference type="SUPFAM" id="SSF81573">
    <property type="entry name" value="F1F0 ATP synthase subunit B, membrane domain"/>
    <property type="match status" value="1"/>
</dbReference>
<proteinExistence type="inferred from homology"/>
<evidence type="ECO:0000256" key="7">
    <source>
        <dbReference type="ARBA" id="ARBA00022781"/>
    </source>
</evidence>
<keyword evidence="9 14" id="KW-0406">Ion transport</keyword>
<evidence type="ECO:0000256" key="3">
    <source>
        <dbReference type="ARBA" id="ARBA00022448"/>
    </source>
</evidence>
<comment type="function">
    <text evidence="12 14">F(1)F(0) ATP synthase produces ATP from ADP in the presence of a proton or sodium gradient. F-type ATPases consist of two structural domains, F(1) containing the extramembraneous catalytic core and F(0) containing the membrane proton channel, linked together by a central stalk and a peripheral stalk. During catalysis, ATP synthesis in the catalytic domain of F(1) is coupled via a rotary mechanism of the central stalk subunits to proton translocation.</text>
</comment>
<comment type="caution">
    <text evidence="17">The sequence shown here is derived from an EMBL/GenBank/DDBJ whole genome shotgun (WGS) entry which is preliminary data.</text>
</comment>
<evidence type="ECO:0000256" key="9">
    <source>
        <dbReference type="ARBA" id="ARBA00023065"/>
    </source>
</evidence>
<feature type="coiled-coil region" evidence="16">
    <location>
        <begin position="49"/>
        <end position="78"/>
    </location>
</feature>
<dbReference type="InterPro" id="IPR050059">
    <property type="entry name" value="ATP_synthase_B_chain"/>
</dbReference>
<evidence type="ECO:0000256" key="8">
    <source>
        <dbReference type="ARBA" id="ARBA00022989"/>
    </source>
</evidence>